<evidence type="ECO:0000313" key="3">
    <source>
        <dbReference type="Proteomes" id="UP001597187"/>
    </source>
</evidence>
<keyword evidence="1" id="KW-1133">Transmembrane helix</keyword>
<accession>A0ABD6B0V2</accession>
<evidence type="ECO:0000256" key="1">
    <source>
        <dbReference type="SAM" id="Phobius"/>
    </source>
</evidence>
<reference evidence="2 3" key="1">
    <citation type="journal article" date="2019" name="Int. J. Syst. Evol. Microbiol.">
        <title>The Global Catalogue of Microorganisms (GCM) 10K type strain sequencing project: providing services to taxonomists for standard genome sequencing and annotation.</title>
        <authorList>
            <consortium name="The Broad Institute Genomics Platform"/>
            <consortium name="The Broad Institute Genome Sequencing Center for Infectious Disease"/>
            <person name="Wu L."/>
            <person name="Ma J."/>
        </authorList>
    </citation>
    <scope>NUCLEOTIDE SEQUENCE [LARGE SCALE GENOMIC DNA]</scope>
    <source>
        <strain evidence="2 3">CGMCC 1.12563</strain>
    </source>
</reference>
<dbReference type="Proteomes" id="UP001597187">
    <property type="component" value="Unassembled WGS sequence"/>
</dbReference>
<dbReference type="RefSeq" id="WP_250875621.1">
    <property type="nucleotide sequence ID" value="NZ_JALXFV010000010.1"/>
</dbReference>
<keyword evidence="1" id="KW-0472">Membrane</keyword>
<keyword evidence="3" id="KW-1185">Reference proteome</keyword>
<proteinExistence type="predicted"/>
<feature type="transmembrane region" description="Helical" evidence="1">
    <location>
        <begin position="546"/>
        <end position="564"/>
    </location>
</feature>
<comment type="caution">
    <text evidence="2">The sequence shown here is derived from an EMBL/GenBank/DDBJ whole genome shotgun (WGS) entry which is preliminary data.</text>
</comment>
<organism evidence="2 3">
    <name type="scientific">Halomarina rubra</name>
    <dbReference type="NCBI Taxonomy" id="2071873"/>
    <lineage>
        <taxon>Archaea</taxon>
        <taxon>Methanobacteriati</taxon>
        <taxon>Methanobacteriota</taxon>
        <taxon>Stenosarchaea group</taxon>
        <taxon>Halobacteria</taxon>
        <taxon>Halobacteriales</taxon>
        <taxon>Natronomonadaceae</taxon>
        <taxon>Halomarina</taxon>
    </lineage>
</organism>
<keyword evidence="1" id="KW-0812">Transmembrane</keyword>
<feature type="transmembrane region" description="Helical" evidence="1">
    <location>
        <begin position="522"/>
        <end position="539"/>
    </location>
</feature>
<dbReference type="AlphaFoldDB" id="A0ABD6B0V2"/>
<name>A0ABD6B0V2_9EURY</name>
<dbReference type="EMBL" id="JBHUDC010000010">
    <property type="protein sequence ID" value="MFD1515696.1"/>
    <property type="molecule type" value="Genomic_DNA"/>
</dbReference>
<gene>
    <name evidence="2" type="ORF">ACFSBT_20650</name>
</gene>
<protein>
    <submittedName>
        <fullName evidence="2">Uncharacterized protein</fullName>
    </submittedName>
</protein>
<sequence length="571" mass="61507">MQIEYGKLAVAALLLLSVLSVAAVQTSAQSQTAVTFDSFEDGDLAEWTGDTQNFSVETGTSPAATDGNSKLYVPGQTASISRDIPADSYGELAFASKPENAGADIRINWKQDGTNVIRLRTEDSTVVKYWDGSSWQGADVYDTGWQRIVITKIDYEAGTFGLQMLDASGNVIDSSSGNEFANPGTSFDEVQVESAGYNDGYADNFRGDTARDLFVYDENTAETVTGANITARFYGEDTIVERSDDNGDGVISMSGIPPEQSLVVDVNADGYESRRVIIDSLIEQQSVYLLNESESSVENEFVLSDNTGRFSTENTQLYIKAGIDSNDDGTLEYKTIAGDYFGAGGRFPATLEQGERYRLLIRNDRGDERVLGSYTANSPGVVELTVGSLQFFFGEDTENATYSVNANITGSDEIKFNYSDPSGATSELDVTIHERTNESNVLFTDTANDLGQYGATVDIPQNSTASWVVDYEVTRNGETYRGSIPLGTGKYIPGVPLDDHWKNVFSVAALLVMGGLFSRTNVAAGAITIPAAAGVLWFADWLPGEISALFILVALGYGVMTAFSESEPIGA</sequence>
<evidence type="ECO:0000313" key="2">
    <source>
        <dbReference type="EMBL" id="MFD1515696.1"/>
    </source>
</evidence>